<name>A0ABS5AQ33_9PSEU</name>
<keyword evidence="2" id="KW-1015">Disulfide bond</keyword>
<dbReference type="InterPro" id="IPR043504">
    <property type="entry name" value="Peptidase_S1_PA_chymotrypsin"/>
</dbReference>
<dbReference type="Gene3D" id="2.40.10.10">
    <property type="entry name" value="Trypsin-like serine proteases"/>
    <property type="match status" value="1"/>
</dbReference>
<feature type="domain" description="Peptidase S1" evidence="4">
    <location>
        <begin position="33"/>
        <end position="232"/>
    </location>
</feature>
<evidence type="ECO:0000313" key="5">
    <source>
        <dbReference type="EMBL" id="MBP2478679.1"/>
    </source>
</evidence>
<evidence type="ECO:0000256" key="3">
    <source>
        <dbReference type="SAM" id="SignalP"/>
    </source>
</evidence>
<gene>
    <name evidence="5" type="ORF">JOF53_007551</name>
</gene>
<dbReference type="InterPro" id="IPR009003">
    <property type="entry name" value="Peptidase_S1_PA"/>
</dbReference>
<organism evidence="5 6">
    <name type="scientific">Crossiella equi</name>
    <dbReference type="NCBI Taxonomy" id="130796"/>
    <lineage>
        <taxon>Bacteria</taxon>
        <taxon>Bacillati</taxon>
        <taxon>Actinomycetota</taxon>
        <taxon>Actinomycetes</taxon>
        <taxon>Pseudonocardiales</taxon>
        <taxon>Pseudonocardiaceae</taxon>
        <taxon>Crossiella</taxon>
    </lineage>
</organism>
<evidence type="ECO:0000256" key="1">
    <source>
        <dbReference type="ARBA" id="ARBA00007664"/>
    </source>
</evidence>
<dbReference type="PRINTS" id="PR00722">
    <property type="entry name" value="CHYMOTRYPSIN"/>
</dbReference>
<keyword evidence="6" id="KW-1185">Reference proteome</keyword>
<keyword evidence="3" id="KW-0732">Signal</keyword>
<dbReference type="InterPro" id="IPR001254">
    <property type="entry name" value="Trypsin_dom"/>
</dbReference>
<feature type="chain" id="PRO_5046346899" evidence="3">
    <location>
        <begin position="27"/>
        <end position="233"/>
    </location>
</feature>
<feature type="signal peptide" evidence="3">
    <location>
        <begin position="1"/>
        <end position="26"/>
    </location>
</feature>
<reference evidence="5 6" key="1">
    <citation type="submission" date="2021-03" db="EMBL/GenBank/DDBJ databases">
        <title>Sequencing the genomes of 1000 actinobacteria strains.</title>
        <authorList>
            <person name="Klenk H.-P."/>
        </authorList>
    </citation>
    <scope>NUCLEOTIDE SEQUENCE [LARGE SCALE GENOMIC DNA]</scope>
    <source>
        <strain evidence="5 6">DSM 44580</strain>
    </source>
</reference>
<comment type="similarity">
    <text evidence="1">Belongs to the peptidase S1 family.</text>
</comment>
<dbReference type="InterPro" id="IPR001314">
    <property type="entry name" value="Peptidase_S1A"/>
</dbReference>
<dbReference type="EMBL" id="JAGIOO010000001">
    <property type="protein sequence ID" value="MBP2478679.1"/>
    <property type="molecule type" value="Genomic_DNA"/>
</dbReference>
<dbReference type="PROSITE" id="PS50240">
    <property type="entry name" value="TRYPSIN_DOM"/>
    <property type="match status" value="1"/>
</dbReference>
<evidence type="ECO:0000313" key="6">
    <source>
        <dbReference type="Proteomes" id="UP001519363"/>
    </source>
</evidence>
<dbReference type="PANTHER" id="PTHR24276:SF98">
    <property type="entry name" value="FI18310P1-RELATED"/>
    <property type="match status" value="1"/>
</dbReference>
<comment type="caution">
    <text evidence="5">The sequence shown here is derived from an EMBL/GenBank/DDBJ whole genome shotgun (WGS) entry which is preliminary data.</text>
</comment>
<dbReference type="PANTHER" id="PTHR24276">
    <property type="entry name" value="POLYSERASE-RELATED"/>
    <property type="match status" value="1"/>
</dbReference>
<dbReference type="InterPro" id="IPR050430">
    <property type="entry name" value="Peptidase_S1"/>
</dbReference>
<accession>A0ABS5AQ33</accession>
<dbReference type="Proteomes" id="UP001519363">
    <property type="component" value="Unassembled WGS sequence"/>
</dbReference>
<proteinExistence type="inferred from homology"/>
<evidence type="ECO:0000256" key="2">
    <source>
        <dbReference type="ARBA" id="ARBA00023157"/>
    </source>
</evidence>
<sequence length="233" mass="24050">MRARSLLAAVLTGAAALAGLATPAAADSAEALIVKGEFTASAPWSARLYQDGKDGYCTATVIADSWIITARHCIGGDHQWGFRIGDVEHAKGTYVDVVPGGITIHPNADLALAKLAKPVPASAQRVRLGTLADVAVNQTVTIHGWGQTEAGTQSPRLKNAKLKVTNLSARDAYDGRAVNGAQINGVCGSGDSGGPMFAPNGTQVGVLSTGDGRSCQYTHVGAYREWIKSIAGV</sequence>
<protein>
    <submittedName>
        <fullName evidence="5">Secreted trypsin-like serine protease</fullName>
    </submittedName>
</protein>
<dbReference type="SMART" id="SM00020">
    <property type="entry name" value="Tryp_SPc"/>
    <property type="match status" value="1"/>
</dbReference>
<dbReference type="Pfam" id="PF00089">
    <property type="entry name" value="Trypsin"/>
    <property type="match status" value="1"/>
</dbReference>
<dbReference type="RefSeq" id="WP_086789920.1">
    <property type="nucleotide sequence ID" value="NZ_JAGIOO010000001.1"/>
</dbReference>
<evidence type="ECO:0000259" key="4">
    <source>
        <dbReference type="PROSITE" id="PS50240"/>
    </source>
</evidence>
<dbReference type="SUPFAM" id="SSF50494">
    <property type="entry name" value="Trypsin-like serine proteases"/>
    <property type="match status" value="1"/>
</dbReference>